<dbReference type="Pfam" id="PF21344">
    <property type="entry name" value="Zn_ribbon_LysW"/>
    <property type="match status" value="1"/>
</dbReference>
<evidence type="ECO:0000313" key="1">
    <source>
        <dbReference type="EMBL" id="GHF81275.1"/>
    </source>
</evidence>
<gene>
    <name evidence="1" type="ORF">GCM10017667_06220</name>
</gene>
<dbReference type="AlphaFoldDB" id="A0A919EGV4"/>
<dbReference type="EMBL" id="BNBE01000001">
    <property type="protein sequence ID" value="GHF81275.1"/>
    <property type="molecule type" value="Genomic_DNA"/>
</dbReference>
<accession>A0A919EGV4</accession>
<dbReference type="PANTHER" id="PTHR40393:SF1">
    <property type="entry name" value="LYSINE BIOSYNTHESIS PROTEIN-RELATED"/>
    <property type="match status" value="1"/>
</dbReference>
<dbReference type="Proteomes" id="UP000632849">
    <property type="component" value="Unassembled WGS sequence"/>
</dbReference>
<dbReference type="GeneID" id="95663608"/>
<dbReference type="Gene3D" id="2.20.28.160">
    <property type="match status" value="1"/>
</dbReference>
<organism evidence="1 2">
    <name type="scientific">Streptomyces filamentosus</name>
    <name type="common">Streptomyces roseosporus</name>
    <dbReference type="NCBI Taxonomy" id="67294"/>
    <lineage>
        <taxon>Bacteria</taxon>
        <taxon>Bacillati</taxon>
        <taxon>Actinomycetota</taxon>
        <taxon>Actinomycetes</taxon>
        <taxon>Kitasatosporales</taxon>
        <taxon>Streptomycetaceae</taxon>
        <taxon>Streptomyces</taxon>
    </lineage>
</organism>
<proteinExistence type="predicted"/>
<sequence>MSLDTLTERAACPDCGAGVDLAADTGVTEIVVCPGCTAELEVVAVGPLTLALAPEIEEDWGE</sequence>
<protein>
    <submittedName>
        <fullName evidence="1">Lysine biosynthesis protein LysW</fullName>
    </submittedName>
</protein>
<reference evidence="1" key="1">
    <citation type="journal article" date="2014" name="Int. J. Syst. Evol. Microbiol.">
        <title>Complete genome sequence of Corynebacterium casei LMG S-19264T (=DSM 44701T), isolated from a smear-ripened cheese.</title>
        <authorList>
            <consortium name="US DOE Joint Genome Institute (JGI-PGF)"/>
            <person name="Walter F."/>
            <person name="Albersmeier A."/>
            <person name="Kalinowski J."/>
            <person name="Ruckert C."/>
        </authorList>
    </citation>
    <scope>NUCLEOTIDE SEQUENCE</scope>
    <source>
        <strain evidence="1">JCM 4122</strain>
    </source>
</reference>
<reference evidence="1" key="2">
    <citation type="submission" date="2020-09" db="EMBL/GenBank/DDBJ databases">
        <authorList>
            <person name="Sun Q."/>
            <person name="Ohkuma M."/>
        </authorList>
    </citation>
    <scope>NUCLEOTIDE SEQUENCE</scope>
    <source>
        <strain evidence="1">JCM 4122</strain>
    </source>
</reference>
<name>A0A919EGV4_STRFL</name>
<dbReference type="NCBIfam" id="TIGR01206">
    <property type="entry name" value="lysW"/>
    <property type="match status" value="1"/>
</dbReference>
<keyword evidence="2" id="KW-1185">Reference proteome</keyword>
<dbReference type="PANTHER" id="PTHR40393">
    <property type="entry name" value="LYSINE BIOSYNTHESIS PROTEIN-RELATED-RELATED"/>
    <property type="match status" value="1"/>
</dbReference>
<dbReference type="InterPro" id="IPR005906">
    <property type="entry name" value="LysW"/>
</dbReference>
<comment type="caution">
    <text evidence="1">The sequence shown here is derived from an EMBL/GenBank/DDBJ whole genome shotgun (WGS) entry which is preliminary data.</text>
</comment>
<evidence type="ECO:0000313" key="2">
    <source>
        <dbReference type="Proteomes" id="UP000632849"/>
    </source>
</evidence>
<dbReference type="RefSeq" id="WP_150235963.1">
    <property type="nucleotide sequence ID" value="NZ_BNBE01000001.1"/>
</dbReference>